<comment type="caution">
    <text evidence="4">The sequence shown here is derived from an EMBL/GenBank/DDBJ whole genome shotgun (WGS) entry which is preliminary data.</text>
</comment>
<accession>A0A6A8MG78</accession>
<dbReference type="AlphaFoldDB" id="A0A6A8MG78"/>
<dbReference type="PANTHER" id="PTHR41259:SF1">
    <property type="entry name" value="DOUBLE-STRAND BREAK REPAIR RAD50 ATPASE, PUTATIVE-RELATED"/>
    <property type="match status" value="1"/>
</dbReference>
<evidence type="ECO:0000259" key="3">
    <source>
        <dbReference type="Pfam" id="PF13514"/>
    </source>
</evidence>
<feature type="domain" description="YhaN AAA" evidence="3">
    <location>
        <begin position="1"/>
        <end position="205"/>
    </location>
</feature>
<dbReference type="Proteomes" id="UP000438120">
    <property type="component" value="Unassembled WGS sequence"/>
</dbReference>
<keyword evidence="2" id="KW-0812">Transmembrane</keyword>
<proteinExistence type="predicted"/>
<keyword evidence="2" id="KW-0472">Membrane</keyword>
<name>A0A6A8MG78_9LACO</name>
<dbReference type="Gene3D" id="3.40.50.300">
    <property type="entry name" value="P-loop containing nucleotide triphosphate hydrolases"/>
    <property type="match status" value="2"/>
</dbReference>
<keyword evidence="5" id="KW-1185">Reference proteome</keyword>
<feature type="coiled-coil region" evidence="1">
    <location>
        <begin position="511"/>
        <end position="571"/>
    </location>
</feature>
<dbReference type="OrthoDB" id="9764467at2"/>
<feature type="coiled-coil region" evidence="1">
    <location>
        <begin position="642"/>
        <end position="676"/>
    </location>
</feature>
<dbReference type="EMBL" id="VUMX01000030">
    <property type="protein sequence ID" value="MST87722.1"/>
    <property type="molecule type" value="Genomic_DNA"/>
</dbReference>
<sequence length="860" mass="96273">MRLKQIKMRNFGQFSQQTFTLPEGNLDVFFGPNEAGKSTTVAFIKQVMFGFNLKNTASSFFEDYEPLSKSYPMGGSLVFEADDGEYELTRTWSKGEKPKTGKLTVCKDGQEVPESLFFDQIQNIDGGFYADSFIFNEDLLRQVTGLSEGEILENIYYLGAAQSSQLLAIRQDLEKEASSLFKPTSHKMPVNVALDKVQADRAQAAAAGEEFDAYKRLNDELLQEEGKAAKIAKQISELEGELKKREKMAEQVQNYQSYLELKQQVKAVDFDEEGYQQAVKLNAQVQTLQATIGKEKASLKPLAQDLDLPERRKQLSAFKKAAAELERKLAAVNDQLDALASKQASLLKLTANLNKVVSLTPDEFNRLHADWTNSRQKEAAADDQLKQLASQTDKADETAGAAKKPNLLVYGALYLLISLLIAFIAKSPVLLAVLVAVGLGLYFWQAGRQKQAQASGRAEQAAKAEQAQRLRQELLDEEEAFARRYGFRASDVNLDDLVSSYRDFVINATQVKELQDKRESLADSLEALAKQIQDWTKTPVPQDLAAISGQLEAADEQLALYERQQRDFDQASAQVANDQKLLREVDLRLQKLLTKEKVKSLDEFTERAREQRRQASLQAQLTAVKNALGEQLARFEAGGFDASQLAAATAELSQQLAEAKRRLQLEQQAISDLHARRGQYADSAKVFALKQNLAKDEAQFKKDSQDYLASLLAGQVIGRALDLASNDRFPKMLKTAKDYFSLLTGGRYLDIILPEKKSKRTPLKVVRADKKKLPVEYLSRGTQEQLYFALKLAFVVQIEDKIDLPVLIDDSFVNFDGKRTGYIAGLLAKLSQDKQILVFTAREDLARQLSDAPLRYVKED</sequence>
<evidence type="ECO:0000313" key="5">
    <source>
        <dbReference type="Proteomes" id="UP000438120"/>
    </source>
</evidence>
<reference evidence="4 5" key="1">
    <citation type="submission" date="2019-08" db="EMBL/GenBank/DDBJ databases">
        <title>In-depth cultivation of the pig gut microbiome towards novel bacterial diversity and tailored functional studies.</title>
        <authorList>
            <person name="Wylensek D."/>
            <person name="Hitch T.C.A."/>
            <person name="Clavel T."/>
        </authorList>
    </citation>
    <scope>NUCLEOTIDE SEQUENCE [LARGE SCALE GENOMIC DNA]</scope>
    <source>
        <strain evidence="4 5">Bifido-178-WT-2B</strain>
    </source>
</reference>
<feature type="coiled-coil region" evidence="1">
    <location>
        <begin position="457"/>
        <end position="484"/>
    </location>
</feature>
<dbReference type="InterPro" id="IPR027417">
    <property type="entry name" value="P-loop_NTPase"/>
</dbReference>
<feature type="transmembrane region" description="Helical" evidence="2">
    <location>
        <begin position="430"/>
        <end position="447"/>
    </location>
</feature>
<keyword evidence="2" id="KW-1133">Transmembrane helix</keyword>
<dbReference type="SUPFAM" id="SSF52540">
    <property type="entry name" value="P-loop containing nucleoside triphosphate hydrolases"/>
    <property type="match status" value="1"/>
</dbReference>
<dbReference type="PANTHER" id="PTHR41259">
    <property type="entry name" value="DOUBLE-STRAND BREAK REPAIR RAD50 ATPASE, PUTATIVE-RELATED"/>
    <property type="match status" value="1"/>
</dbReference>
<gene>
    <name evidence="4" type="ORF">FYJ62_08870</name>
</gene>
<organism evidence="4 5">
    <name type="scientific">Lactobacillus porci</name>
    <dbReference type="NCBI Taxonomy" id="2012477"/>
    <lineage>
        <taxon>Bacteria</taxon>
        <taxon>Bacillati</taxon>
        <taxon>Bacillota</taxon>
        <taxon>Bacilli</taxon>
        <taxon>Lactobacillales</taxon>
        <taxon>Lactobacillaceae</taxon>
        <taxon>Lactobacillus</taxon>
    </lineage>
</organism>
<feature type="coiled-coil region" evidence="1">
    <location>
        <begin position="204"/>
        <end position="255"/>
    </location>
</feature>
<protein>
    <submittedName>
        <fullName evidence="4">AAA family ATPase</fullName>
    </submittedName>
</protein>
<evidence type="ECO:0000313" key="4">
    <source>
        <dbReference type="EMBL" id="MST87722.1"/>
    </source>
</evidence>
<evidence type="ECO:0000256" key="1">
    <source>
        <dbReference type="SAM" id="Coils"/>
    </source>
</evidence>
<keyword evidence="1" id="KW-0175">Coiled coil</keyword>
<evidence type="ECO:0000256" key="2">
    <source>
        <dbReference type="SAM" id="Phobius"/>
    </source>
</evidence>
<dbReference type="Pfam" id="PF13514">
    <property type="entry name" value="AAA_27"/>
    <property type="match status" value="1"/>
</dbReference>
<dbReference type="RefSeq" id="WP_154549334.1">
    <property type="nucleotide sequence ID" value="NZ_VUMX01000030.1"/>
</dbReference>
<dbReference type="InterPro" id="IPR038734">
    <property type="entry name" value="YhaN_AAA"/>
</dbReference>
<feature type="transmembrane region" description="Helical" evidence="2">
    <location>
        <begin position="407"/>
        <end position="424"/>
    </location>
</feature>
<feature type="coiled-coil region" evidence="1">
    <location>
        <begin position="315"/>
        <end position="342"/>
    </location>
</feature>